<dbReference type="InterPro" id="IPR050953">
    <property type="entry name" value="N4_N6_ade-DNA_methylase"/>
</dbReference>
<dbReference type="InterPro" id="IPR002052">
    <property type="entry name" value="DNA_methylase_N6_adenine_CS"/>
</dbReference>
<dbReference type="PROSITE" id="PS00092">
    <property type="entry name" value="N6_MTASE"/>
    <property type="match status" value="1"/>
</dbReference>
<proteinExistence type="predicted"/>
<reference evidence="10 11" key="1">
    <citation type="journal article" date="2016" name="Nat. Commun.">
        <title>Thousands of microbial genomes shed light on interconnected biogeochemical processes in an aquifer system.</title>
        <authorList>
            <person name="Anantharaman K."/>
            <person name="Brown C.T."/>
            <person name="Hug L.A."/>
            <person name="Sharon I."/>
            <person name="Castelle C.J."/>
            <person name="Probst A.J."/>
            <person name="Thomas B.C."/>
            <person name="Singh A."/>
            <person name="Wilkins M.J."/>
            <person name="Karaoz U."/>
            <person name="Brodie E.L."/>
            <person name="Williams K.H."/>
            <person name="Hubbard S.S."/>
            <person name="Banfield J.F."/>
        </authorList>
    </citation>
    <scope>NUCLEOTIDE SEQUENCE [LARGE SCALE GENOMIC DNA]</scope>
    <source>
        <strain evidence="11">RIFCSPLOWO2_12_FULL_64_10</strain>
    </source>
</reference>
<comment type="caution">
    <text evidence="10">The sequence shown here is derived from an EMBL/GenBank/DDBJ whole genome shotgun (WGS) entry which is preliminary data.</text>
</comment>
<evidence type="ECO:0000256" key="7">
    <source>
        <dbReference type="ARBA" id="ARBA00047942"/>
    </source>
</evidence>
<sequence>MNREQAYALVRQTFTQAFEKNRFFNFSQNLLNRVDESKAASWSSQYVKVAFRDHVHRYERLGTYTSPGKEKLDVLIVHLTDRSKLERARTAIRNFVADHLKTRDEKDAALVAFVSPSEATWRLSYVKMEYATVEKDSGKIGVETRLTPARRFSYIVGEGESCHTAQTRFLDLLQDTETDPALADIEEAFSVEAVTKEFFTQYAELFEEIHKALERLVARDKSIRDEFKAKGVSAVDFAKKLMGQIVFLYFLQKKGWLGVTRGQGWGSGPRDFLRRLAKGEYREYDNFFNDILEPLFYDTLATDRGHDAWCNRFKCRIPFLNGGLFEPLGNYDWSKTDIILPNKLFTNSEFVEEGITGTGVLDVFDRYNFTVNEAEPLEKEVAIDPEMLGKVFENLIEDNRRKGLGAFYTPREIVHYMCQESLINYLDTAVNMRQKSLVPGKPKQGKLFGDTEPEQIVLQRAVYEEVVPRADIETLIHLGEQYSFYEAARQSGTIGRDYPKPPKSIGDHAKLMDEKLADITICDPAVGSGAFPVGMMTEIVRARSTLTPYFNDIHERTPYHFKRHAIQNCLYGVDVDASAVEIAKLRLWLSLVVDEEDVKQIKPLPNLDYKIVGGNSLLGFPFKSKRLGEVERLKQRFFDETDHTKKAELKARVDKLLAECFAASKKSLGYEVDFDFEIFFSEVFQRKGGFDAVIANPPYVRQEGIKELKPILQHQFECYTGTADLYVYFYERGFRLLKQDGVLTYISSNKYFRSAYGAKLRGYLSSQATIRQLIDFGDAPVFTAIAYPSIIILRKLSPNGNRTCALTWEPGPPIEEFANIFHANSFLIDQKELTPDGWRLESPAVLRLLEKLRKAGIPLDKYVNGRFYRGIVTGLNEAFVVDRATRDRLIAEHKSSAEVLKPFLRGRDVKRWHIDNPDLYLCYIGWELSIKKYPAIYKHLQEFEAKLKARPEVKERRVPWYALSRYASDYWQEFEQPKIVIPSITNNVEYAPDLSGFYTNDKTSICVTSEVNYLLGLLNSKLLWWFIQRTAATKQGGFYEFKPMYVSQIPVPTSLKHKPIEALVDRILTAKAQAPSADVGALEQEIDRLVYRLYDLTPDEIKLVEEGAKR</sequence>
<dbReference type="InterPro" id="IPR029063">
    <property type="entry name" value="SAM-dependent_MTases_sf"/>
</dbReference>
<comment type="catalytic activity">
    <reaction evidence="7">
        <text>a 2'-deoxyadenosine in DNA + S-adenosyl-L-methionine = an N(6)-methyl-2'-deoxyadenosine in DNA + S-adenosyl-L-homocysteine + H(+)</text>
        <dbReference type="Rhea" id="RHEA:15197"/>
        <dbReference type="Rhea" id="RHEA-COMP:12418"/>
        <dbReference type="Rhea" id="RHEA-COMP:12419"/>
        <dbReference type="ChEBI" id="CHEBI:15378"/>
        <dbReference type="ChEBI" id="CHEBI:57856"/>
        <dbReference type="ChEBI" id="CHEBI:59789"/>
        <dbReference type="ChEBI" id="CHEBI:90615"/>
        <dbReference type="ChEBI" id="CHEBI:90616"/>
        <dbReference type="EC" id="2.1.1.72"/>
    </reaction>
</comment>
<evidence type="ECO:0000256" key="4">
    <source>
        <dbReference type="ARBA" id="ARBA00022691"/>
    </source>
</evidence>
<dbReference type="EC" id="2.1.1.72" evidence="1"/>
<dbReference type="GO" id="GO:0009307">
    <property type="term" value="P:DNA restriction-modification system"/>
    <property type="evidence" value="ECO:0007669"/>
    <property type="project" value="UniProtKB-KW"/>
</dbReference>
<dbReference type="Gene3D" id="3.40.50.150">
    <property type="entry name" value="Vaccinia Virus protein VP39"/>
    <property type="match status" value="1"/>
</dbReference>
<gene>
    <name evidence="10" type="ORF">A3F84_03915</name>
</gene>
<dbReference type="GO" id="GO:0003677">
    <property type="term" value="F:DNA binding"/>
    <property type="evidence" value="ECO:0007669"/>
    <property type="project" value="UniProtKB-KW"/>
</dbReference>
<evidence type="ECO:0000256" key="6">
    <source>
        <dbReference type="ARBA" id="ARBA00023125"/>
    </source>
</evidence>
<name>A0A1F6CSR6_HANXR</name>
<feature type="domain" description="TaqI-like C-terminal specificity" evidence="9">
    <location>
        <begin position="901"/>
        <end position="1051"/>
    </location>
</feature>
<keyword evidence="4" id="KW-0949">S-adenosyl-L-methionine</keyword>
<dbReference type="PANTHER" id="PTHR33841:SF1">
    <property type="entry name" value="DNA METHYLTRANSFERASE A"/>
    <property type="match status" value="1"/>
</dbReference>
<dbReference type="InterPro" id="IPR011639">
    <property type="entry name" value="MethylTrfase_TaqI-like_dom"/>
</dbReference>
<evidence type="ECO:0000256" key="5">
    <source>
        <dbReference type="ARBA" id="ARBA00022747"/>
    </source>
</evidence>
<keyword evidence="2" id="KW-0489">Methyltransferase</keyword>
<dbReference type="GO" id="GO:0009007">
    <property type="term" value="F:site-specific DNA-methyltransferase (adenine-specific) activity"/>
    <property type="evidence" value="ECO:0007669"/>
    <property type="project" value="UniProtKB-EC"/>
</dbReference>
<accession>A0A1F6CSR6</accession>
<dbReference type="AlphaFoldDB" id="A0A1F6CSR6"/>
<feature type="domain" description="Type II methyltransferase M.TaqI-like" evidence="8">
    <location>
        <begin position="568"/>
        <end position="782"/>
    </location>
</feature>
<dbReference type="InterPro" id="IPR025931">
    <property type="entry name" value="TaqI_C"/>
</dbReference>
<dbReference type="Proteomes" id="UP000178606">
    <property type="component" value="Unassembled WGS sequence"/>
</dbReference>
<evidence type="ECO:0000313" key="11">
    <source>
        <dbReference type="Proteomes" id="UP000178606"/>
    </source>
</evidence>
<keyword evidence="6" id="KW-0238">DNA-binding</keyword>
<organism evidence="10 11">
    <name type="scientific">Handelsmanbacteria sp. (strain RIFCSPLOWO2_12_FULL_64_10)</name>
    <dbReference type="NCBI Taxonomy" id="1817868"/>
    <lineage>
        <taxon>Bacteria</taxon>
        <taxon>Candidatus Handelsmaniibacteriota</taxon>
    </lineage>
</organism>
<dbReference type="PANTHER" id="PTHR33841">
    <property type="entry name" value="DNA METHYLTRANSFERASE YEEA-RELATED"/>
    <property type="match status" value="1"/>
</dbReference>
<evidence type="ECO:0000259" key="8">
    <source>
        <dbReference type="Pfam" id="PF07669"/>
    </source>
</evidence>
<protein>
    <recommendedName>
        <fullName evidence="1">site-specific DNA-methyltransferase (adenine-specific)</fullName>
        <ecNumber evidence="1">2.1.1.72</ecNumber>
    </recommendedName>
</protein>
<dbReference type="SUPFAM" id="SSF53335">
    <property type="entry name" value="S-adenosyl-L-methionine-dependent methyltransferases"/>
    <property type="match status" value="1"/>
</dbReference>
<evidence type="ECO:0000256" key="1">
    <source>
        <dbReference type="ARBA" id="ARBA00011900"/>
    </source>
</evidence>
<evidence type="ECO:0000259" key="9">
    <source>
        <dbReference type="Pfam" id="PF12950"/>
    </source>
</evidence>
<dbReference type="Pfam" id="PF12950">
    <property type="entry name" value="TaqI_C"/>
    <property type="match status" value="1"/>
</dbReference>
<evidence type="ECO:0000313" key="10">
    <source>
        <dbReference type="EMBL" id="OGG52216.1"/>
    </source>
</evidence>
<evidence type="ECO:0000256" key="3">
    <source>
        <dbReference type="ARBA" id="ARBA00022679"/>
    </source>
</evidence>
<dbReference type="Pfam" id="PF07669">
    <property type="entry name" value="Eco57I"/>
    <property type="match status" value="1"/>
</dbReference>
<keyword evidence="5" id="KW-0680">Restriction system</keyword>
<dbReference type="PRINTS" id="PR00507">
    <property type="entry name" value="N12N6MTFRASE"/>
</dbReference>
<keyword evidence="3" id="KW-0808">Transferase</keyword>
<dbReference type="GO" id="GO:0032259">
    <property type="term" value="P:methylation"/>
    <property type="evidence" value="ECO:0007669"/>
    <property type="project" value="UniProtKB-KW"/>
</dbReference>
<dbReference type="EMBL" id="MFKF01000153">
    <property type="protein sequence ID" value="OGG52216.1"/>
    <property type="molecule type" value="Genomic_DNA"/>
</dbReference>
<evidence type="ECO:0000256" key="2">
    <source>
        <dbReference type="ARBA" id="ARBA00022603"/>
    </source>
</evidence>